<reference evidence="1" key="1">
    <citation type="journal article" date="2021" name="Proc. Natl. Acad. Sci. U.S.A.">
        <title>A Catalog of Tens of Thousands of Viruses from Human Metagenomes Reveals Hidden Associations with Chronic Diseases.</title>
        <authorList>
            <person name="Tisza M.J."/>
            <person name="Buck C.B."/>
        </authorList>
    </citation>
    <scope>NUCLEOTIDE SEQUENCE</scope>
    <source>
        <strain evidence="1">Cttpk5</strain>
    </source>
</reference>
<accession>A0A8S5NJA1</accession>
<organism evidence="1">
    <name type="scientific">Siphoviridae sp. cttpk5</name>
    <dbReference type="NCBI Taxonomy" id="2826496"/>
    <lineage>
        <taxon>Viruses</taxon>
        <taxon>Duplodnaviria</taxon>
        <taxon>Heunggongvirae</taxon>
        <taxon>Uroviricota</taxon>
        <taxon>Caudoviricetes</taxon>
    </lineage>
</organism>
<dbReference type="EMBL" id="BK015174">
    <property type="protein sequence ID" value="DAD94155.1"/>
    <property type="molecule type" value="Genomic_DNA"/>
</dbReference>
<name>A0A8S5NJA1_9CAUD</name>
<protein>
    <submittedName>
        <fullName evidence="1">Uncharacterized protein</fullName>
    </submittedName>
</protein>
<sequence length="181" mass="18863">MIDGVSEVLDTQGEQPIDARIATVGAVYEDGLSLIFDGQETATEKHYKCNTSVTFKAGDRVKVARISGSYVVEYVVGAPSSGGGGSVSELVNGNYKVTLDANGNLVPTGNVKIGTKTKSFYSLYAGALNSAASGLLSFFDANTTAQQYAIYTTINSANQISALQGVVDAMIKFGLLKKLGG</sequence>
<evidence type="ECO:0000313" key="1">
    <source>
        <dbReference type="EMBL" id="DAD94155.1"/>
    </source>
</evidence>
<proteinExistence type="predicted"/>